<evidence type="ECO:0000256" key="2">
    <source>
        <dbReference type="SAM" id="Phobius"/>
    </source>
</evidence>
<dbReference type="InterPro" id="IPR032834">
    <property type="entry name" value="NatK-like_C"/>
</dbReference>
<dbReference type="InterPro" id="IPR036890">
    <property type="entry name" value="HATPase_C_sf"/>
</dbReference>
<evidence type="ECO:0000313" key="5">
    <source>
        <dbReference type="Proteomes" id="UP000823990"/>
    </source>
</evidence>
<dbReference type="Gene3D" id="3.30.565.10">
    <property type="entry name" value="Histidine kinase-like ATPase, C-terminal domain"/>
    <property type="match status" value="1"/>
</dbReference>
<feature type="region of interest" description="Disordered" evidence="1">
    <location>
        <begin position="437"/>
        <end position="456"/>
    </location>
</feature>
<evidence type="ECO:0000313" key="4">
    <source>
        <dbReference type="EMBL" id="HIW01864.1"/>
    </source>
</evidence>
<dbReference type="CDD" id="cd16935">
    <property type="entry name" value="HATPase_AgrC-ComD-like"/>
    <property type="match status" value="1"/>
</dbReference>
<sequence>MLAYFAEKYIDPDWSVILTTLLSVFGMYFLCFDFSAKKRSVLKEILRFAWQWAAWALLSALFYWAFPESNSGFAFVPLAYAVIYVVADRRLSLWERIVRTSVFVTIVIYSSAITLPIAMAEGTGAEGRVPVFSLLFKAVLYAGTIFFLQWFSLGRFRFSVYFFALVEGVCVIGYALNLVSIVLGIDDAFRSPFSANFFNSIGLTVTELLVYLMFYKLSDESDKKEKLLLEEQRMKNELKMMSMYEIGYNQVRAVRHEIYNQYSYVNIMLKNGQYEEAEKYFDRLRVFVGSMGKTVYTENRIVNIALNLAVEQAEERGIAADVKAAVPAELGISDTALASVMNNLTSNAIEACERMDGGEKYLRITVSCDRGYLLIREENPVPAGTKEGKNIPLPTSKANKARHGCGLSIINKIAERNGGCFDYEAKEGRFTAKVSMKCDNDKEKEEDEGAGDSRMR</sequence>
<feature type="transmembrane region" description="Helical" evidence="2">
    <location>
        <begin position="131"/>
        <end position="153"/>
    </location>
</feature>
<keyword evidence="2" id="KW-0472">Membrane</keyword>
<feature type="transmembrane region" description="Helical" evidence="2">
    <location>
        <begin position="48"/>
        <end position="66"/>
    </location>
</feature>
<feature type="transmembrane region" description="Helical" evidence="2">
    <location>
        <begin position="100"/>
        <end position="119"/>
    </location>
</feature>
<feature type="transmembrane region" description="Helical" evidence="2">
    <location>
        <begin position="160"/>
        <end position="185"/>
    </location>
</feature>
<name>A0A9D1TQW9_9FIRM</name>
<comment type="caution">
    <text evidence="4">The sequence shown here is derived from an EMBL/GenBank/DDBJ whole genome shotgun (WGS) entry which is preliminary data.</text>
</comment>
<dbReference type="Proteomes" id="UP000823990">
    <property type="component" value="Unassembled WGS sequence"/>
</dbReference>
<keyword evidence="2" id="KW-0812">Transmembrane</keyword>
<feature type="transmembrane region" description="Helical" evidence="2">
    <location>
        <begin position="197"/>
        <end position="217"/>
    </location>
</feature>
<dbReference type="PANTHER" id="PTHR40448">
    <property type="entry name" value="TWO-COMPONENT SENSOR HISTIDINE KINASE"/>
    <property type="match status" value="1"/>
</dbReference>
<feature type="domain" description="Sensor histidine kinase NatK-like C-terminal" evidence="3">
    <location>
        <begin position="336"/>
        <end position="436"/>
    </location>
</feature>
<feature type="transmembrane region" description="Helical" evidence="2">
    <location>
        <begin position="14"/>
        <end position="36"/>
    </location>
</feature>
<dbReference type="GO" id="GO:0042802">
    <property type="term" value="F:identical protein binding"/>
    <property type="evidence" value="ECO:0007669"/>
    <property type="project" value="TreeGrafter"/>
</dbReference>
<reference evidence="4" key="1">
    <citation type="journal article" date="2021" name="PeerJ">
        <title>Extensive microbial diversity within the chicken gut microbiome revealed by metagenomics and culture.</title>
        <authorList>
            <person name="Gilroy R."/>
            <person name="Ravi A."/>
            <person name="Getino M."/>
            <person name="Pursley I."/>
            <person name="Horton D.L."/>
            <person name="Alikhan N.F."/>
            <person name="Baker D."/>
            <person name="Gharbi K."/>
            <person name="Hall N."/>
            <person name="Watson M."/>
            <person name="Adriaenssens E.M."/>
            <person name="Foster-Nyarko E."/>
            <person name="Jarju S."/>
            <person name="Secka A."/>
            <person name="Antonio M."/>
            <person name="Oren A."/>
            <person name="Chaudhuri R.R."/>
            <person name="La Ragione R."/>
            <person name="Hildebrand F."/>
            <person name="Pallen M.J."/>
        </authorList>
    </citation>
    <scope>NUCLEOTIDE SEQUENCE</scope>
    <source>
        <strain evidence="4">12435</strain>
    </source>
</reference>
<protein>
    <submittedName>
        <fullName evidence="4">GHKL domain-containing protein</fullName>
    </submittedName>
</protein>
<feature type="transmembrane region" description="Helical" evidence="2">
    <location>
        <begin position="72"/>
        <end position="88"/>
    </location>
</feature>
<evidence type="ECO:0000259" key="3">
    <source>
        <dbReference type="Pfam" id="PF14501"/>
    </source>
</evidence>
<dbReference type="EMBL" id="DXHS01000012">
    <property type="protein sequence ID" value="HIW01864.1"/>
    <property type="molecule type" value="Genomic_DNA"/>
</dbReference>
<reference evidence="4" key="2">
    <citation type="submission" date="2021-04" db="EMBL/GenBank/DDBJ databases">
        <authorList>
            <person name="Gilroy R."/>
        </authorList>
    </citation>
    <scope>NUCLEOTIDE SEQUENCE</scope>
    <source>
        <strain evidence="4">12435</strain>
    </source>
</reference>
<proteinExistence type="predicted"/>
<dbReference type="SUPFAM" id="SSF55874">
    <property type="entry name" value="ATPase domain of HSP90 chaperone/DNA topoisomerase II/histidine kinase"/>
    <property type="match status" value="1"/>
</dbReference>
<dbReference type="PANTHER" id="PTHR40448:SF1">
    <property type="entry name" value="TWO-COMPONENT SENSOR HISTIDINE KINASE"/>
    <property type="match status" value="1"/>
</dbReference>
<dbReference type="AlphaFoldDB" id="A0A9D1TQW9"/>
<keyword evidence="2" id="KW-1133">Transmembrane helix</keyword>
<gene>
    <name evidence="4" type="ORF">H9892_00770</name>
</gene>
<accession>A0A9D1TQW9</accession>
<organism evidence="4 5">
    <name type="scientific">Candidatus Protoclostridium stercorigallinarum</name>
    <dbReference type="NCBI Taxonomy" id="2838741"/>
    <lineage>
        <taxon>Bacteria</taxon>
        <taxon>Bacillati</taxon>
        <taxon>Bacillota</taxon>
        <taxon>Clostridia</taxon>
        <taxon>Candidatus Protoclostridium</taxon>
    </lineage>
</organism>
<dbReference type="Pfam" id="PF14501">
    <property type="entry name" value="HATPase_c_5"/>
    <property type="match status" value="1"/>
</dbReference>
<evidence type="ECO:0000256" key="1">
    <source>
        <dbReference type="SAM" id="MobiDB-lite"/>
    </source>
</evidence>